<evidence type="ECO:0000313" key="2">
    <source>
        <dbReference type="WBParaSite" id="JU765_v2.g14551.t1"/>
    </source>
</evidence>
<protein>
    <submittedName>
        <fullName evidence="2">Uncharacterized protein</fullName>
    </submittedName>
</protein>
<proteinExistence type="predicted"/>
<reference evidence="2" key="1">
    <citation type="submission" date="2022-11" db="UniProtKB">
        <authorList>
            <consortium name="WormBaseParasite"/>
        </authorList>
    </citation>
    <scope>IDENTIFICATION</scope>
</reference>
<sequence>MKNRENNGFISHVTSIQKSVYVYNCDKSLSECTHYLKAVYYGVRMLIIFDEKNAGLLGDGDKKTILDKIWEKRQDLTEEQENILCSVLIFSRKAAPIGEFTMKEILEMMHSYSCIPLSCKMKSLPGKISNLYFENLKHFEVLTDQIFEIYWIKKSLENETTQNFMHQLSKCFEHNALSKNLEEEKDSLMRDLERITNVWNQKMKEGLDLSTGKDVTIHDLWSTFPLEDILEMKKQMKTADDLFVKI</sequence>
<name>A0AC34QAN2_9BILA</name>
<dbReference type="Proteomes" id="UP000887576">
    <property type="component" value="Unplaced"/>
</dbReference>
<dbReference type="WBParaSite" id="JU765_v2.g14551.t1">
    <property type="protein sequence ID" value="JU765_v2.g14551.t1"/>
    <property type="gene ID" value="JU765_v2.g14551"/>
</dbReference>
<evidence type="ECO:0000313" key="1">
    <source>
        <dbReference type="Proteomes" id="UP000887576"/>
    </source>
</evidence>
<accession>A0AC34QAN2</accession>
<organism evidence="1 2">
    <name type="scientific">Panagrolaimus sp. JU765</name>
    <dbReference type="NCBI Taxonomy" id="591449"/>
    <lineage>
        <taxon>Eukaryota</taxon>
        <taxon>Metazoa</taxon>
        <taxon>Ecdysozoa</taxon>
        <taxon>Nematoda</taxon>
        <taxon>Chromadorea</taxon>
        <taxon>Rhabditida</taxon>
        <taxon>Tylenchina</taxon>
        <taxon>Panagrolaimomorpha</taxon>
        <taxon>Panagrolaimoidea</taxon>
        <taxon>Panagrolaimidae</taxon>
        <taxon>Panagrolaimus</taxon>
    </lineage>
</organism>